<organism evidence="2 3">
    <name type="scientific">Didymella exigua CBS 183.55</name>
    <dbReference type="NCBI Taxonomy" id="1150837"/>
    <lineage>
        <taxon>Eukaryota</taxon>
        <taxon>Fungi</taxon>
        <taxon>Dikarya</taxon>
        <taxon>Ascomycota</taxon>
        <taxon>Pezizomycotina</taxon>
        <taxon>Dothideomycetes</taxon>
        <taxon>Pleosporomycetidae</taxon>
        <taxon>Pleosporales</taxon>
        <taxon>Pleosporineae</taxon>
        <taxon>Didymellaceae</taxon>
        <taxon>Didymella</taxon>
    </lineage>
</organism>
<dbReference type="EMBL" id="ML979007">
    <property type="protein sequence ID" value="KAF1923308.1"/>
    <property type="molecule type" value="Genomic_DNA"/>
</dbReference>
<keyword evidence="1" id="KW-0732">Signal</keyword>
<dbReference type="GeneID" id="54356249"/>
<evidence type="ECO:0000313" key="3">
    <source>
        <dbReference type="Proteomes" id="UP000800082"/>
    </source>
</evidence>
<dbReference type="Proteomes" id="UP000800082">
    <property type="component" value="Unassembled WGS sequence"/>
</dbReference>
<feature type="signal peptide" evidence="1">
    <location>
        <begin position="1"/>
        <end position="20"/>
    </location>
</feature>
<evidence type="ECO:0000256" key="1">
    <source>
        <dbReference type="SAM" id="SignalP"/>
    </source>
</evidence>
<keyword evidence="3" id="KW-1185">Reference proteome</keyword>
<dbReference type="AlphaFoldDB" id="A0A6A5R807"/>
<evidence type="ECO:0000313" key="2">
    <source>
        <dbReference type="EMBL" id="KAF1923308.1"/>
    </source>
</evidence>
<protein>
    <submittedName>
        <fullName evidence="2">Uncharacterized protein</fullName>
    </submittedName>
</protein>
<name>A0A6A5R807_9PLEO</name>
<dbReference type="OrthoDB" id="3790880at2759"/>
<gene>
    <name evidence="2" type="ORF">M421DRAFT_9816</name>
</gene>
<sequence>MHFPNTAACISSLLMVTASASTPASFEVPGTGFGTAAVPGAPEVDTTTTVFETSTFYVTSAVTVPTPLASTSSAVEIISVPANSSAVTASSCSEAVPPAEVTPTQSLYVIGSQTFVPVTLWENSTTRVIYPQNSTAIAIPTGYPANGTSTVVVTTSVSKTVASSTSNVSATAEPSATVSEVPVNGAGNVAADAVLGLGLVAAISKVNLEILRTVATSHVHLINGAEHDDPWSQLTTLRKHFKVTDQQRRLELAAKYSDIQKKPKNQSTQAWLDEYSQITSQCAQESMPEMTETRAQWRFIHAVRDLGDEAWA</sequence>
<reference evidence="2" key="1">
    <citation type="journal article" date="2020" name="Stud. Mycol.">
        <title>101 Dothideomycetes genomes: a test case for predicting lifestyles and emergence of pathogens.</title>
        <authorList>
            <person name="Haridas S."/>
            <person name="Albert R."/>
            <person name="Binder M."/>
            <person name="Bloem J."/>
            <person name="Labutti K."/>
            <person name="Salamov A."/>
            <person name="Andreopoulos B."/>
            <person name="Baker S."/>
            <person name="Barry K."/>
            <person name="Bills G."/>
            <person name="Bluhm B."/>
            <person name="Cannon C."/>
            <person name="Castanera R."/>
            <person name="Culley D."/>
            <person name="Daum C."/>
            <person name="Ezra D."/>
            <person name="Gonzalez J."/>
            <person name="Henrissat B."/>
            <person name="Kuo A."/>
            <person name="Liang C."/>
            <person name="Lipzen A."/>
            <person name="Lutzoni F."/>
            <person name="Magnuson J."/>
            <person name="Mondo S."/>
            <person name="Nolan M."/>
            <person name="Ohm R."/>
            <person name="Pangilinan J."/>
            <person name="Park H.-J."/>
            <person name="Ramirez L."/>
            <person name="Alfaro M."/>
            <person name="Sun H."/>
            <person name="Tritt A."/>
            <person name="Yoshinaga Y."/>
            <person name="Zwiers L.-H."/>
            <person name="Turgeon B."/>
            <person name="Goodwin S."/>
            <person name="Spatafora J."/>
            <person name="Crous P."/>
            <person name="Grigoriev I."/>
        </authorList>
    </citation>
    <scope>NUCLEOTIDE SEQUENCE</scope>
    <source>
        <strain evidence="2">CBS 183.55</strain>
    </source>
</reference>
<feature type="chain" id="PRO_5025499928" evidence="1">
    <location>
        <begin position="21"/>
        <end position="312"/>
    </location>
</feature>
<proteinExistence type="predicted"/>
<dbReference type="RefSeq" id="XP_033443561.1">
    <property type="nucleotide sequence ID" value="XM_033598582.1"/>
</dbReference>
<accession>A0A6A5R807</accession>